<dbReference type="Pfam" id="PF09279">
    <property type="entry name" value="EF-hand_like"/>
    <property type="match status" value="1"/>
</dbReference>
<dbReference type="InterPro" id="IPR015359">
    <property type="entry name" value="PLC_EF-hand-like"/>
</dbReference>
<keyword evidence="5" id="KW-0217">Developmental protein</keyword>
<protein>
    <recommendedName>
        <fullName evidence="15">Phosphoinositide phospholipase C</fullName>
        <ecNumber evidence="15">3.1.4.11</ecNumber>
    </recommendedName>
</protein>
<feature type="region of interest" description="Disordered" evidence="16">
    <location>
        <begin position="277"/>
        <end position="298"/>
    </location>
</feature>
<evidence type="ECO:0000256" key="15">
    <source>
        <dbReference type="RuleBase" id="RU361133"/>
    </source>
</evidence>
<evidence type="ECO:0000256" key="14">
    <source>
        <dbReference type="ARBA" id="ARBA00023674"/>
    </source>
</evidence>
<dbReference type="InterPro" id="IPR000909">
    <property type="entry name" value="PLipase_C_PInositol-sp_X_dom"/>
</dbReference>
<keyword evidence="13" id="KW-0278">Fertilization</keyword>
<keyword evidence="7 15" id="KW-0378">Hydrolase</keyword>
<sequence>MEKTMKLLDKLNIAFDYVHLKYLFKASDQLKSKTITIEDFTGIYRTLAYRPEIRELFSTYAKDRKLLSMAELAEFLKKDQFETCAAETASEIIAKYEPIEEVKRRKEMTFEGFIRYMNSEDCWVFNTEHRVIYQDMSHPLCDYFISSSHNTYLISDQLIGPSHLWGYASALMKGCRCLEIDCWDGPHNDPIVYHGHTLTSKITFKTVIQVIDKYAFVVLIEIKIIIQNSILLCALLCLTLFHLFTQALKFKVLVKNKKIGTLEETIMRRGLDRHGQVGELDEVEPSDDDELDDSKSENPKTALLQRRTAVKKASPPRKKRKIKKIKIAMELSDLVIYTKSVKFMSFEESRNGQKVYENNSIGEVKARKLASDFIIHTTRFITRIYPKGTRTNSSNYNPQEFWNVGCQMVALNFQTPGLQMDLQNGKFLDNGGSGYLLKPEFLREIDTTFNPHSMYSIYVSFLLMQIISGHQLPPSNRSKTNKADPLVLIEIHGVPEDQTKQQTCVIKGNALSPNWNETFTFTIQVPELALIRFVVEDQLSLGANDFLAQYTIPVLSMSKGNTLFKSPFLRSHKISTIPPTLTVNI</sequence>
<dbReference type="PROSITE" id="PS50008">
    <property type="entry name" value="PIPLC_Y_DOMAIN"/>
    <property type="match status" value="1"/>
</dbReference>
<dbReference type="GO" id="GO:0016042">
    <property type="term" value="P:lipid catabolic process"/>
    <property type="evidence" value="ECO:0007669"/>
    <property type="project" value="UniProtKB-KW"/>
</dbReference>
<dbReference type="GO" id="GO:0005654">
    <property type="term" value="C:nucleoplasm"/>
    <property type="evidence" value="ECO:0007669"/>
    <property type="project" value="Ensembl"/>
</dbReference>
<dbReference type="CDD" id="cd00275">
    <property type="entry name" value="C2_PLC_like"/>
    <property type="match status" value="1"/>
</dbReference>
<keyword evidence="9 15" id="KW-0442">Lipid degradation</keyword>
<dbReference type="AlphaFoldDB" id="A0A8D0G983"/>
<dbReference type="GO" id="GO:0010314">
    <property type="term" value="F:phosphatidylinositol-5-phosphate binding"/>
    <property type="evidence" value="ECO:0007669"/>
    <property type="project" value="Ensembl"/>
</dbReference>
<evidence type="ECO:0000313" key="20">
    <source>
        <dbReference type="Proteomes" id="UP000694392"/>
    </source>
</evidence>
<comment type="cofactor">
    <cofactor evidence="1">
        <name>Ca(2+)</name>
        <dbReference type="ChEBI" id="CHEBI:29108"/>
    </cofactor>
</comment>
<keyword evidence="11" id="KW-0807">Transducer</keyword>
<dbReference type="Pfam" id="PF00388">
    <property type="entry name" value="PI-PLC-X"/>
    <property type="match status" value="1"/>
</dbReference>
<dbReference type="Gene3D" id="1.10.238.10">
    <property type="entry name" value="EF-hand"/>
    <property type="match status" value="1"/>
</dbReference>
<dbReference type="InterPro" id="IPR001192">
    <property type="entry name" value="PI-PLC_fam"/>
</dbReference>
<dbReference type="GO" id="GO:0005546">
    <property type="term" value="F:phosphatidylinositol-4,5-bisphosphate binding"/>
    <property type="evidence" value="ECO:0007669"/>
    <property type="project" value="Ensembl"/>
</dbReference>
<evidence type="ECO:0000256" key="6">
    <source>
        <dbReference type="ARBA" id="ARBA00022490"/>
    </source>
</evidence>
<dbReference type="EC" id="3.1.4.11" evidence="15"/>
<evidence type="ECO:0000256" key="4">
    <source>
        <dbReference type="ARBA" id="ARBA00004556"/>
    </source>
</evidence>
<comment type="subcellular location">
    <subcellularLocation>
        <location evidence="4">Cytoplasm</location>
        <location evidence="4">Perinuclear region</location>
    </subcellularLocation>
    <subcellularLocation>
        <location evidence="3">Nucleus</location>
    </subcellularLocation>
</comment>
<evidence type="ECO:0000256" key="2">
    <source>
        <dbReference type="ARBA" id="ARBA00003992"/>
    </source>
</evidence>
<dbReference type="GeneTree" id="ENSGT00940000159950"/>
<dbReference type="Proteomes" id="UP000694392">
    <property type="component" value="Unplaced"/>
</dbReference>
<evidence type="ECO:0000256" key="5">
    <source>
        <dbReference type="ARBA" id="ARBA00022473"/>
    </source>
</evidence>
<dbReference type="SMART" id="SM00149">
    <property type="entry name" value="PLCYc"/>
    <property type="match status" value="1"/>
</dbReference>
<evidence type="ECO:0000256" key="8">
    <source>
        <dbReference type="ARBA" id="ARBA00022837"/>
    </source>
</evidence>
<feature type="domain" description="C2" evidence="17">
    <location>
        <begin position="443"/>
        <end position="568"/>
    </location>
</feature>
<evidence type="ECO:0000256" key="12">
    <source>
        <dbReference type="ARBA" id="ARBA00023242"/>
    </source>
</evidence>
<evidence type="ECO:0000256" key="1">
    <source>
        <dbReference type="ARBA" id="ARBA00001913"/>
    </source>
</evidence>
<evidence type="ECO:0000256" key="16">
    <source>
        <dbReference type="SAM" id="MobiDB-lite"/>
    </source>
</evidence>
<dbReference type="InterPro" id="IPR001711">
    <property type="entry name" value="PLipase_C_Pinositol-sp_Y"/>
</dbReference>
<dbReference type="Pfam" id="PF00387">
    <property type="entry name" value="PI-PLC-Y"/>
    <property type="match status" value="1"/>
</dbReference>
<dbReference type="PANTHER" id="PTHR10336:SF29">
    <property type="entry name" value="1-PHOSPHATIDYLINOSITOL 4,5-BISPHOSPHATE PHOSPHODIESTERASE ZETA-1"/>
    <property type="match status" value="1"/>
</dbReference>
<dbReference type="GO" id="GO:0005730">
    <property type="term" value="C:nucleolus"/>
    <property type="evidence" value="ECO:0007669"/>
    <property type="project" value="Ensembl"/>
</dbReference>
<keyword evidence="10 15" id="KW-0443">Lipid metabolism</keyword>
<dbReference type="SUPFAM" id="SSF47473">
    <property type="entry name" value="EF-hand"/>
    <property type="match status" value="1"/>
</dbReference>
<dbReference type="InterPro" id="IPR017946">
    <property type="entry name" value="PLC-like_Pdiesterase_TIM-brl"/>
</dbReference>
<keyword evidence="12" id="KW-0539">Nucleus</keyword>
<dbReference type="InterPro" id="IPR000008">
    <property type="entry name" value="C2_dom"/>
</dbReference>
<dbReference type="PROSITE" id="PS50004">
    <property type="entry name" value="C2"/>
    <property type="match status" value="1"/>
</dbReference>
<dbReference type="GO" id="GO:0045120">
    <property type="term" value="C:pronucleus"/>
    <property type="evidence" value="ECO:0007669"/>
    <property type="project" value="Ensembl"/>
</dbReference>
<gene>
    <name evidence="19" type="primary">PLCZ1</name>
</gene>
<evidence type="ECO:0000256" key="7">
    <source>
        <dbReference type="ARBA" id="ARBA00022801"/>
    </source>
</evidence>
<evidence type="ECO:0000259" key="17">
    <source>
        <dbReference type="PROSITE" id="PS50004"/>
    </source>
</evidence>
<evidence type="ECO:0000313" key="19">
    <source>
        <dbReference type="Ensembl" id="ENSSPUP00000001689.1"/>
    </source>
</evidence>
<dbReference type="Pfam" id="PF00168">
    <property type="entry name" value="C2"/>
    <property type="match status" value="1"/>
</dbReference>
<dbReference type="PRINTS" id="PR00390">
    <property type="entry name" value="PHPHLIPASEC"/>
</dbReference>
<comment type="function">
    <text evidence="2">The production of the second messenger molecules diacylglycerol (DAG) and inositol 1,4,5-trisphosphate (IP3) is mediated by activated phosphatidylinositol-specific phospholipase C enzymes. In vitro, hydrolyzes PtdIns(4,5)P2 in a Ca(2+)-dependent manner. Triggers intracellular Ca(2+) oscillations in oocytes solely during M phase and is involved in inducing oocyte activation and initiating embryonic development up to the blastocyst stage. Is therefore a strong candidate for the egg-activating soluble sperm factor that is transferred from the sperm into the egg cytoplasm following gamete membrane fusion. May exert an inhibitory effect on phospholipase-C-coupled processes that depend on calcium ions and protein kinase C, including CFTR trafficking and function.</text>
</comment>
<dbReference type="GO" id="GO:0061827">
    <property type="term" value="C:sperm head"/>
    <property type="evidence" value="ECO:0007669"/>
    <property type="project" value="Ensembl"/>
</dbReference>
<dbReference type="SMART" id="SM00239">
    <property type="entry name" value="C2"/>
    <property type="match status" value="1"/>
</dbReference>
<dbReference type="InterPro" id="IPR035892">
    <property type="entry name" value="C2_domain_sf"/>
</dbReference>
<dbReference type="Gene3D" id="3.20.20.190">
    <property type="entry name" value="Phosphatidylinositol (PI) phosphodiesterase"/>
    <property type="match status" value="1"/>
</dbReference>
<dbReference type="GO" id="GO:0060470">
    <property type="term" value="P:positive regulation of cytosolic calcium ion concentration involved in egg activation"/>
    <property type="evidence" value="ECO:0007669"/>
    <property type="project" value="Ensembl"/>
</dbReference>
<evidence type="ECO:0000256" key="9">
    <source>
        <dbReference type="ARBA" id="ARBA00022963"/>
    </source>
</evidence>
<dbReference type="SUPFAM" id="SSF49562">
    <property type="entry name" value="C2 domain (Calcium/lipid-binding domain, CaLB)"/>
    <property type="match status" value="1"/>
</dbReference>
<feature type="compositionally biased region" description="Acidic residues" evidence="16">
    <location>
        <begin position="279"/>
        <end position="292"/>
    </location>
</feature>
<comment type="catalytic activity">
    <reaction evidence="14">
        <text>a 1,2-diacyl-sn-glycero-3-phospho-(1D-myo-inositol-4,5-bisphosphate) + H2O = 1D-myo-inositol 1,4,5-trisphosphate + a 1,2-diacyl-sn-glycerol + H(+)</text>
        <dbReference type="Rhea" id="RHEA:33179"/>
        <dbReference type="ChEBI" id="CHEBI:15377"/>
        <dbReference type="ChEBI" id="CHEBI:15378"/>
        <dbReference type="ChEBI" id="CHEBI:17815"/>
        <dbReference type="ChEBI" id="CHEBI:58456"/>
        <dbReference type="ChEBI" id="CHEBI:203600"/>
        <dbReference type="EC" id="3.1.4.11"/>
    </reaction>
    <physiologicalReaction direction="left-to-right" evidence="14">
        <dbReference type="Rhea" id="RHEA:33180"/>
    </physiologicalReaction>
</comment>
<name>A0A8D0G983_SPHPU</name>
<dbReference type="PANTHER" id="PTHR10336">
    <property type="entry name" value="PHOSPHOINOSITIDE-SPECIFIC PHOSPHOLIPASE C FAMILY PROTEIN"/>
    <property type="match status" value="1"/>
</dbReference>
<evidence type="ECO:0000256" key="10">
    <source>
        <dbReference type="ARBA" id="ARBA00023098"/>
    </source>
</evidence>
<dbReference type="GO" id="GO:0006816">
    <property type="term" value="P:calcium ion transport"/>
    <property type="evidence" value="ECO:0007669"/>
    <property type="project" value="Ensembl"/>
</dbReference>
<dbReference type="InterPro" id="IPR011992">
    <property type="entry name" value="EF-hand-dom_pair"/>
</dbReference>
<reference evidence="19" key="1">
    <citation type="submission" date="2025-08" db="UniProtKB">
        <authorList>
            <consortium name="Ensembl"/>
        </authorList>
    </citation>
    <scope>IDENTIFICATION</scope>
</reference>
<reference evidence="19" key="2">
    <citation type="submission" date="2025-09" db="UniProtKB">
        <authorList>
            <consortium name="Ensembl"/>
        </authorList>
    </citation>
    <scope>IDENTIFICATION</scope>
</reference>
<evidence type="ECO:0000256" key="13">
    <source>
        <dbReference type="ARBA" id="ARBA00023279"/>
    </source>
</evidence>
<dbReference type="OMA" id="DAWDNDE"/>
<keyword evidence="6" id="KW-0963">Cytoplasm</keyword>
<organism evidence="19 20">
    <name type="scientific">Sphenodon punctatus</name>
    <name type="common">Tuatara</name>
    <name type="synonym">Hatteria punctata</name>
    <dbReference type="NCBI Taxonomy" id="8508"/>
    <lineage>
        <taxon>Eukaryota</taxon>
        <taxon>Metazoa</taxon>
        <taxon>Chordata</taxon>
        <taxon>Craniata</taxon>
        <taxon>Vertebrata</taxon>
        <taxon>Euteleostomi</taxon>
        <taxon>Lepidosauria</taxon>
        <taxon>Sphenodontia</taxon>
        <taxon>Sphenodontidae</taxon>
        <taxon>Sphenodon</taxon>
    </lineage>
</organism>
<dbReference type="SMART" id="SM00148">
    <property type="entry name" value="PLCXc"/>
    <property type="match status" value="1"/>
</dbReference>
<accession>A0A8D0G983</accession>
<keyword evidence="8" id="KW-0106">Calcium</keyword>
<dbReference type="Gene3D" id="2.60.40.150">
    <property type="entry name" value="C2 domain"/>
    <property type="match status" value="1"/>
</dbReference>
<evidence type="ECO:0000256" key="3">
    <source>
        <dbReference type="ARBA" id="ARBA00004123"/>
    </source>
</evidence>
<evidence type="ECO:0000259" key="18">
    <source>
        <dbReference type="PROSITE" id="PS50008"/>
    </source>
</evidence>
<dbReference type="FunFam" id="1.10.238.10:FF:000005">
    <property type="entry name" value="Phosphoinositide phospholipase C"/>
    <property type="match status" value="1"/>
</dbReference>
<dbReference type="GO" id="GO:0048471">
    <property type="term" value="C:perinuclear region of cytoplasm"/>
    <property type="evidence" value="ECO:0007669"/>
    <property type="project" value="UniProtKB-SubCell"/>
</dbReference>
<dbReference type="GO" id="GO:0004435">
    <property type="term" value="F:phosphatidylinositol-4,5-bisphosphate phospholipase C activity"/>
    <property type="evidence" value="ECO:0007669"/>
    <property type="project" value="UniProtKB-EC"/>
</dbReference>
<feature type="domain" description="PI-PLC Y-box" evidence="18">
    <location>
        <begin position="331"/>
        <end position="443"/>
    </location>
</feature>
<dbReference type="GO" id="GO:0032266">
    <property type="term" value="F:phosphatidylinositol-3-phosphate binding"/>
    <property type="evidence" value="ECO:0007669"/>
    <property type="project" value="Ensembl"/>
</dbReference>
<dbReference type="PROSITE" id="PS50007">
    <property type="entry name" value="PIPLC_X_DOMAIN"/>
    <property type="match status" value="1"/>
</dbReference>
<proteinExistence type="predicted"/>
<dbReference type="Ensembl" id="ENSSPUT00000001784.1">
    <property type="protein sequence ID" value="ENSSPUP00000001689.1"/>
    <property type="gene ID" value="ENSSPUG00000001300.1"/>
</dbReference>
<evidence type="ECO:0000256" key="11">
    <source>
        <dbReference type="ARBA" id="ARBA00023224"/>
    </source>
</evidence>
<dbReference type="SUPFAM" id="SSF51695">
    <property type="entry name" value="PLC-like phosphodiesterases"/>
    <property type="match status" value="1"/>
</dbReference>
<keyword evidence="20" id="KW-1185">Reference proteome</keyword>
<dbReference type="GO" id="GO:0035556">
    <property type="term" value="P:intracellular signal transduction"/>
    <property type="evidence" value="ECO:0007669"/>
    <property type="project" value="InterPro"/>
</dbReference>